<accession>A0AAU7V843</accession>
<keyword evidence="10 13" id="KW-0472">Membrane</keyword>
<dbReference type="GO" id="GO:0016020">
    <property type="term" value="C:membrane"/>
    <property type="evidence" value="ECO:0007669"/>
    <property type="project" value="UniProtKB-SubCell"/>
</dbReference>
<protein>
    <submittedName>
        <fullName evidence="14">TMEM175 family protein</fullName>
    </submittedName>
</protein>
<dbReference type="EMBL" id="CP138335">
    <property type="protein sequence ID" value="XBW08183.1"/>
    <property type="molecule type" value="Genomic_DNA"/>
</dbReference>
<dbReference type="GO" id="GO:0015252">
    <property type="term" value="F:proton channel activity"/>
    <property type="evidence" value="ECO:0007669"/>
    <property type="project" value="InterPro"/>
</dbReference>
<sequence>MTSNRLEAFSDGVLAIIITIMVLGLHVPSGAALTDLWATAGTGLLSYLLSFIYVGIYWINHHHTFKLTSKVTGRVLWANLALLFFLSLLPFATAWMDGMHFARIPVIVYGIVLLLCASSYRILQRTIIHSQGEGSVLQAALGRDWKSRTSLILYTVGIISATLVEDDRIGIWIALTTFVVVAALWFVPDRRIEGTYRELAG</sequence>
<dbReference type="GO" id="GO:0005267">
    <property type="term" value="F:potassium channel activity"/>
    <property type="evidence" value="ECO:0007669"/>
    <property type="project" value="UniProtKB-KW"/>
</dbReference>
<evidence type="ECO:0000256" key="10">
    <source>
        <dbReference type="ARBA" id="ARBA00023136"/>
    </source>
</evidence>
<evidence type="ECO:0000256" key="11">
    <source>
        <dbReference type="ARBA" id="ARBA00023303"/>
    </source>
</evidence>
<feature type="transmembrane region" description="Helical" evidence="13">
    <location>
        <begin position="71"/>
        <end position="92"/>
    </location>
</feature>
<evidence type="ECO:0000256" key="3">
    <source>
        <dbReference type="ARBA" id="ARBA00022448"/>
    </source>
</evidence>
<organism evidence="14">
    <name type="scientific">Scrofimicrobium appendicitidis</name>
    <dbReference type="NCBI Taxonomy" id="3079930"/>
    <lineage>
        <taxon>Bacteria</taxon>
        <taxon>Bacillati</taxon>
        <taxon>Actinomycetota</taxon>
        <taxon>Actinomycetes</taxon>
        <taxon>Actinomycetales</taxon>
        <taxon>Actinomycetaceae</taxon>
        <taxon>Scrofimicrobium</taxon>
    </lineage>
</organism>
<feature type="transmembrane region" description="Helical" evidence="13">
    <location>
        <begin position="12"/>
        <end position="31"/>
    </location>
</feature>
<comment type="catalytic activity">
    <reaction evidence="12">
        <text>K(+)(in) = K(+)(out)</text>
        <dbReference type="Rhea" id="RHEA:29463"/>
        <dbReference type="ChEBI" id="CHEBI:29103"/>
    </reaction>
</comment>
<evidence type="ECO:0000256" key="2">
    <source>
        <dbReference type="ARBA" id="ARBA00006920"/>
    </source>
</evidence>
<evidence type="ECO:0000256" key="1">
    <source>
        <dbReference type="ARBA" id="ARBA00004141"/>
    </source>
</evidence>
<keyword evidence="5 13" id="KW-0812">Transmembrane</keyword>
<evidence type="ECO:0000256" key="13">
    <source>
        <dbReference type="SAM" id="Phobius"/>
    </source>
</evidence>
<keyword evidence="6" id="KW-0631">Potassium channel</keyword>
<keyword evidence="3" id="KW-0813">Transport</keyword>
<dbReference type="KEGG" id="sapp:SAC06_01080"/>
<feature type="transmembrane region" description="Helical" evidence="13">
    <location>
        <begin position="145"/>
        <end position="163"/>
    </location>
</feature>
<feature type="transmembrane region" description="Helical" evidence="13">
    <location>
        <begin position="104"/>
        <end position="124"/>
    </location>
</feature>
<comment type="subcellular location">
    <subcellularLocation>
        <location evidence="1">Membrane</location>
        <topology evidence="1">Multi-pass membrane protein</topology>
    </subcellularLocation>
</comment>
<dbReference type="AlphaFoldDB" id="A0AAU7V843"/>
<comment type="similarity">
    <text evidence="2">Belongs to the TMEM175 family.</text>
</comment>
<evidence type="ECO:0000256" key="5">
    <source>
        <dbReference type="ARBA" id="ARBA00022692"/>
    </source>
</evidence>
<evidence type="ECO:0000256" key="4">
    <source>
        <dbReference type="ARBA" id="ARBA00022538"/>
    </source>
</evidence>
<gene>
    <name evidence="14" type="ORF">SAC06_01080</name>
</gene>
<keyword evidence="11" id="KW-0407">Ion channel</keyword>
<reference evidence="14" key="1">
    <citation type="submission" date="2023-11" db="EMBL/GenBank/DDBJ databases">
        <title>Scrofimicrobium hongkongense sp. nov., isolated from a patient with peritonitis.</title>
        <authorList>
            <person name="Lao H.Y."/>
            <person name="Wong A.Y.P."/>
            <person name="Ng T.L."/>
            <person name="Wong R.Y.L."/>
            <person name="Yau M.C.Y."/>
            <person name="Lam J.Y.W."/>
            <person name="Siu G.K.H."/>
        </authorList>
    </citation>
    <scope>NUCLEOTIDE SEQUENCE</scope>
    <source>
        <strain evidence="14">R131</strain>
    </source>
</reference>
<evidence type="ECO:0000256" key="9">
    <source>
        <dbReference type="ARBA" id="ARBA00023065"/>
    </source>
</evidence>
<keyword evidence="4" id="KW-0633">Potassium transport</keyword>
<keyword evidence="7" id="KW-0630">Potassium</keyword>
<feature type="transmembrane region" description="Helical" evidence="13">
    <location>
        <begin position="37"/>
        <end position="59"/>
    </location>
</feature>
<keyword evidence="8 13" id="KW-1133">Transmembrane helix</keyword>
<dbReference type="RefSeq" id="WP_350258382.1">
    <property type="nucleotide sequence ID" value="NZ_CP138335.1"/>
</dbReference>
<evidence type="ECO:0000313" key="14">
    <source>
        <dbReference type="EMBL" id="XBW08183.1"/>
    </source>
</evidence>
<dbReference type="Pfam" id="PF06736">
    <property type="entry name" value="TMEM175"/>
    <property type="match status" value="1"/>
</dbReference>
<dbReference type="PANTHER" id="PTHR31462">
    <property type="entry name" value="ENDOSOMAL/LYSOSOMAL POTASSIUM CHANNEL TMEM175"/>
    <property type="match status" value="1"/>
</dbReference>
<name>A0AAU7V843_9ACTO</name>
<feature type="transmembrane region" description="Helical" evidence="13">
    <location>
        <begin position="169"/>
        <end position="187"/>
    </location>
</feature>
<evidence type="ECO:0000256" key="8">
    <source>
        <dbReference type="ARBA" id="ARBA00022989"/>
    </source>
</evidence>
<evidence type="ECO:0000256" key="6">
    <source>
        <dbReference type="ARBA" id="ARBA00022826"/>
    </source>
</evidence>
<proteinExistence type="inferred from homology"/>
<dbReference type="InterPro" id="IPR010617">
    <property type="entry name" value="TMEM175-like"/>
</dbReference>
<evidence type="ECO:0000256" key="7">
    <source>
        <dbReference type="ARBA" id="ARBA00022958"/>
    </source>
</evidence>
<keyword evidence="9" id="KW-0406">Ion transport</keyword>
<dbReference type="PANTHER" id="PTHR31462:SF5">
    <property type="entry name" value="ENDOSOMAL_LYSOSOMAL PROTON CHANNEL TMEM175"/>
    <property type="match status" value="1"/>
</dbReference>
<evidence type="ECO:0000256" key="12">
    <source>
        <dbReference type="ARBA" id="ARBA00034430"/>
    </source>
</evidence>